<accession>A0ABY0IDI2</accession>
<dbReference type="RefSeq" id="WP_115362694.1">
    <property type="nucleotide sequence ID" value="NZ_QDKL01000003.1"/>
</dbReference>
<proteinExistence type="predicted"/>
<comment type="caution">
    <text evidence="2">The sequence shown here is derived from an EMBL/GenBank/DDBJ whole genome shotgun (WGS) entry which is preliminary data.</text>
</comment>
<keyword evidence="3" id="KW-1185">Reference proteome</keyword>
<name>A0ABY0IDI2_9BACT</name>
<gene>
    <name evidence="2" type="ORF">DAY19_11765</name>
</gene>
<protein>
    <submittedName>
        <fullName evidence="2">Uncharacterized protein</fullName>
    </submittedName>
</protein>
<evidence type="ECO:0000256" key="1">
    <source>
        <dbReference type="SAM" id="SignalP"/>
    </source>
</evidence>
<sequence length="167" mass="19333">MRNLTKFGIFVSICLLSATAYTATIDFGTTNYISFRCQVDIFEKKVNPVTYRAYAGRLLNTVFHEQYNAVYGPDIKLLIDLDNDRSLFSNVFIGGNGYLKWSAVETDHDATTIDDATWPVTPRVIYSPRAYDNANNRKTFGESDHYLFRIECFEVKEFSDDYYYNKK</sequence>
<evidence type="ECO:0000313" key="3">
    <source>
        <dbReference type="Proteomes" id="UP000443582"/>
    </source>
</evidence>
<keyword evidence="1" id="KW-0732">Signal</keyword>
<organism evidence="2 3">
    <name type="scientific">Halobacteriovorax vibrionivorans</name>
    <dbReference type="NCBI Taxonomy" id="2152716"/>
    <lineage>
        <taxon>Bacteria</taxon>
        <taxon>Pseudomonadati</taxon>
        <taxon>Bdellovibrionota</taxon>
        <taxon>Bacteriovoracia</taxon>
        <taxon>Bacteriovoracales</taxon>
        <taxon>Halobacteriovoraceae</taxon>
        <taxon>Halobacteriovorax</taxon>
    </lineage>
</organism>
<feature type="chain" id="PRO_5045109341" evidence="1">
    <location>
        <begin position="23"/>
        <end position="167"/>
    </location>
</feature>
<feature type="signal peptide" evidence="1">
    <location>
        <begin position="1"/>
        <end position="22"/>
    </location>
</feature>
<dbReference type="Proteomes" id="UP000443582">
    <property type="component" value="Unassembled WGS sequence"/>
</dbReference>
<dbReference type="EMBL" id="QDKL01000003">
    <property type="protein sequence ID" value="RZF20655.1"/>
    <property type="molecule type" value="Genomic_DNA"/>
</dbReference>
<reference evidence="3" key="1">
    <citation type="journal article" date="2019" name="Int. J. Syst. Evol. Microbiol.">
        <title>Halobacteriovorax valvorus sp. nov., a novel prokaryotic predator isolated from coastal seawater of China.</title>
        <authorList>
            <person name="Chen M.-X."/>
        </authorList>
    </citation>
    <scope>NUCLEOTIDE SEQUENCE [LARGE SCALE GENOMIC DNA]</scope>
    <source>
        <strain evidence="3">BL9</strain>
    </source>
</reference>
<evidence type="ECO:0000313" key="2">
    <source>
        <dbReference type="EMBL" id="RZF20655.1"/>
    </source>
</evidence>